<evidence type="ECO:0000313" key="5">
    <source>
        <dbReference type="Proteomes" id="UP001459277"/>
    </source>
</evidence>
<dbReference type="GO" id="GO:0004190">
    <property type="term" value="F:aspartic-type endopeptidase activity"/>
    <property type="evidence" value="ECO:0007669"/>
    <property type="project" value="InterPro"/>
</dbReference>
<dbReference type="PANTHER" id="PTHR13683">
    <property type="entry name" value="ASPARTYL PROTEASES"/>
    <property type="match status" value="1"/>
</dbReference>
<evidence type="ECO:0000259" key="3">
    <source>
        <dbReference type="PROSITE" id="PS51767"/>
    </source>
</evidence>
<dbReference type="PROSITE" id="PS00141">
    <property type="entry name" value="ASP_PROTEASE"/>
    <property type="match status" value="1"/>
</dbReference>
<comment type="caution">
    <text evidence="4">The sequence shown here is derived from an EMBL/GenBank/DDBJ whole genome shotgun (WGS) entry which is preliminary data.</text>
</comment>
<organism evidence="4 5">
    <name type="scientific">Lithocarpus litseifolius</name>
    <dbReference type="NCBI Taxonomy" id="425828"/>
    <lineage>
        <taxon>Eukaryota</taxon>
        <taxon>Viridiplantae</taxon>
        <taxon>Streptophyta</taxon>
        <taxon>Embryophyta</taxon>
        <taxon>Tracheophyta</taxon>
        <taxon>Spermatophyta</taxon>
        <taxon>Magnoliopsida</taxon>
        <taxon>eudicotyledons</taxon>
        <taxon>Gunneridae</taxon>
        <taxon>Pentapetalae</taxon>
        <taxon>rosids</taxon>
        <taxon>fabids</taxon>
        <taxon>Fagales</taxon>
        <taxon>Fagaceae</taxon>
        <taxon>Lithocarpus</taxon>
    </lineage>
</organism>
<feature type="active site" evidence="2">
    <location>
        <position position="346"/>
    </location>
</feature>
<dbReference type="InterPro" id="IPR021109">
    <property type="entry name" value="Peptidase_aspartic_dom_sf"/>
</dbReference>
<dbReference type="PROSITE" id="PS51767">
    <property type="entry name" value="PEPTIDASE_A1"/>
    <property type="match status" value="1"/>
</dbReference>
<proteinExistence type="inferred from homology"/>
<feature type="active site" evidence="2">
    <location>
        <position position="137"/>
    </location>
</feature>
<dbReference type="SUPFAM" id="SSF50630">
    <property type="entry name" value="Acid proteases"/>
    <property type="match status" value="1"/>
</dbReference>
<evidence type="ECO:0000256" key="1">
    <source>
        <dbReference type="ARBA" id="ARBA00007447"/>
    </source>
</evidence>
<dbReference type="EMBL" id="JAZDWU010000002">
    <property type="protein sequence ID" value="KAL0012024.1"/>
    <property type="molecule type" value="Genomic_DNA"/>
</dbReference>
<dbReference type="PANTHER" id="PTHR13683:SF809">
    <property type="entry name" value="PEPTIDASE A1 DOMAIN-CONTAINING PROTEIN"/>
    <property type="match status" value="1"/>
</dbReference>
<sequence length="470" mass="51058">MYELRMTMRIQALACTHDEMDCLLETHLLKHKQASIRLDIYHDHGPATSHNLTSKHKTPIFFSDVLLRNEERVKALHSRLVNKSSSSSLVASKKAGVPTKLKSISIPLNPALSIGSGNYYVKIGLGTPAKYYTMILDTGSSFCWLQCRPCISCHTQVDPLFDPSKSKTYKILSCHTSQCSSVKDATFNNPSCDAKSSNACEYTASYGDTSQSQGYLSQDLLTLAPFQTLPGFVYGCGMNNLGMFGTSDGIIGLARHQLSMLSQLSPKYSSAFSYCLPTVSLGRGGFLSIGNLSLAVPNISTAYKFTPMLSDSAAPNLYFLRLTAITVEGRRLEVSPASYRVPTVMDTGTIITRLPESVYTALRKAFVNVMSKRYAQAPAYSILDACFKGSLHNMPVVPEIQMIFRGAANLTLKTPNVLIDGVKGITCLAFASSGSTTNQIAIIGNHQQQTFSVAYDVSNSRIGFAGGGCR</sequence>
<name>A0AAW2DRA3_9ROSI</name>
<dbReference type="AlphaFoldDB" id="A0AAW2DRA3"/>
<gene>
    <name evidence="4" type="ORF">SO802_007132</name>
</gene>
<dbReference type="FunFam" id="2.40.70.10:FF:000013">
    <property type="entry name" value="Aspartyl protease AED1"/>
    <property type="match status" value="1"/>
</dbReference>
<dbReference type="Pfam" id="PF14541">
    <property type="entry name" value="TAXi_C"/>
    <property type="match status" value="1"/>
</dbReference>
<dbReference type="Proteomes" id="UP001459277">
    <property type="component" value="Unassembled WGS sequence"/>
</dbReference>
<evidence type="ECO:0000313" key="4">
    <source>
        <dbReference type="EMBL" id="KAL0012024.1"/>
    </source>
</evidence>
<dbReference type="Pfam" id="PF14543">
    <property type="entry name" value="TAXi_N"/>
    <property type="match status" value="1"/>
</dbReference>
<dbReference type="InterPro" id="IPR001461">
    <property type="entry name" value="Aspartic_peptidase_A1"/>
</dbReference>
<comment type="similarity">
    <text evidence="1">Belongs to the peptidase A1 family.</text>
</comment>
<dbReference type="GO" id="GO:0006508">
    <property type="term" value="P:proteolysis"/>
    <property type="evidence" value="ECO:0007669"/>
    <property type="project" value="InterPro"/>
</dbReference>
<accession>A0AAW2DRA3</accession>
<dbReference type="InterPro" id="IPR032861">
    <property type="entry name" value="TAXi_N"/>
</dbReference>
<dbReference type="InterPro" id="IPR032799">
    <property type="entry name" value="TAXi_C"/>
</dbReference>
<dbReference type="InterPro" id="IPR001969">
    <property type="entry name" value="Aspartic_peptidase_AS"/>
</dbReference>
<protein>
    <recommendedName>
        <fullName evidence="3">Peptidase A1 domain-containing protein</fullName>
    </recommendedName>
</protein>
<evidence type="ECO:0000256" key="2">
    <source>
        <dbReference type="PIRSR" id="PIRSR601461-1"/>
    </source>
</evidence>
<dbReference type="Gene3D" id="2.40.70.10">
    <property type="entry name" value="Acid Proteases"/>
    <property type="match status" value="2"/>
</dbReference>
<feature type="domain" description="Peptidase A1" evidence="3">
    <location>
        <begin position="119"/>
        <end position="465"/>
    </location>
</feature>
<reference evidence="4 5" key="1">
    <citation type="submission" date="2024-01" db="EMBL/GenBank/DDBJ databases">
        <title>A telomere-to-telomere, gap-free genome of sweet tea (Lithocarpus litseifolius).</title>
        <authorList>
            <person name="Zhou J."/>
        </authorList>
    </citation>
    <scope>NUCLEOTIDE SEQUENCE [LARGE SCALE GENOMIC DNA]</scope>
    <source>
        <strain evidence="4">Zhou-2022a</strain>
        <tissue evidence="4">Leaf</tissue>
    </source>
</reference>
<dbReference type="FunFam" id="2.40.70.10:FF:000031">
    <property type="entry name" value="Aspartyl protease AED1"/>
    <property type="match status" value="1"/>
</dbReference>
<keyword evidence="5" id="KW-1185">Reference proteome</keyword>
<dbReference type="InterPro" id="IPR033121">
    <property type="entry name" value="PEPTIDASE_A1"/>
</dbReference>